<dbReference type="AlphaFoldDB" id="A0AAJ5WN35"/>
<dbReference type="Proteomes" id="UP001220610">
    <property type="component" value="Chromosome"/>
</dbReference>
<sequence>MKKIFCLGIAVSCFIYNVSAQKIDDDPLVDSIKAEITRFFIGEGLLDKGKVKGSLDYVYVSEINKKRSIGYDANGIYRIGIHRSHSPEYIMIKEDGKYVILGFEKFSKVLKEVIFYSERNKCDSELLISYVESVIEIYKYNSKSSNFKLNQSR</sequence>
<gene>
    <name evidence="1" type="ORF">P0Y53_14135</name>
</gene>
<evidence type="ECO:0000313" key="1">
    <source>
        <dbReference type="EMBL" id="WEK33627.1"/>
    </source>
</evidence>
<protein>
    <submittedName>
        <fullName evidence="1">Uncharacterized protein</fullName>
    </submittedName>
</protein>
<dbReference type="EMBL" id="CP119311">
    <property type="protein sequence ID" value="WEK33627.1"/>
    <property type="molecule type" value="Genomic_DNA"/>
</dbReference>
<accession>A0AAJ5WN35</accession>
<reference evidence="1" key="1">
    <citation type="submission" date="2023-03" db="EMBL/GenBank/DDBJ databases">
        <title>Andean soil-derived lignocellulolytic bacterial consortium as a source of novel taxa and putative plastic-active enzymes.</title>
        <authorList>
            <person name="Diaz-Garcia L."/>
            <person name="Chuvochina M."/>
            <person name="Feuerriegel G."/>
            <person name="Bunk B."/>
            <person name="Sproer C."/>
            <person name="Streit W.R."/>
            <person name="Rodriguez L.M."/>
            <person name="Overmann J."/>
            <person name="Jimenez D.J."/>
        </authorList>
    </citation>
    <scope>NUCLEOTIDE SEQUENCE</scope>
    <source>
        <strain evidence="1">MAG 7</strain>
    </source>
</reference>
<evidence type="ECO:0000313" key="2">
    <source>
        <dbReference type="Proteomes" id="UP001220610"/>
    </source>
</evidence>
<organism evidence="1 2">
    <name type="scientific">Candidatus Pseudobacter hemicellulosilyticus</name>
    <dbReference type="NCBI Taxonomy" id="3121375"/>
    <lineage>
        <taxon>Bacteria</taxon>
        <taxon>Pseudomonadati</taxon>
        <taxon>Bacteroidota</taxon>
        <taxon>Chitinophagia</taxon>
        <taxon>Chitinophagales</taxon>
        <taxon>Chitinophagaceae</taxon>
        <taxon>Pseudobacter</taxon>
    </lineage>
</organism>
<proteinExistence type="predicted"/>
<name>A0AAJ5WN35_9BACT</name>